<organism evidence="2 3">
    <name type="scientific">Miniimonas arenae</name>
    <dbReference type="NCBI Taxonomy" id="676201"/>
    <lineage>
        <taxon>Bacteria</taxon>
        <taxon>Bacillati</taxon>
        <taxon>Actinomycetota</taxon>
        <taxon>Actinomycetes</taxon>
        <taxon>Micrococcales</taxon>
        <taxon>Beutenbergiaceae</taxon>
        <taxon>Miniimonas</taxon>
    </lineage>
</organism>
<dbReference type="Pfam" id="PF12277">
    <property type="entry name" value="DUF3618"/>
    <property type="match status" value="1"/>
</dbReference>
<keyword evidence="3" id="KW-1185">Reference proteome</keyword>
<protein>
    <submittedName>
        <fullName evidence="2">DUF3618 domain-containing protein</fullName>
    </submittedName>
</protein>
<accession>A0A5C5BAK5</accession>
<dbReference type="SUPFAM" id="SSF58113">
    <property type="entry name" value="Apolipoprotein A-I"/>
    <property type="match status" value="1"/>
</dbReference>
<evidence type="ECO:0000256" key="1">
    <source>
        <dbReference type="SAM" id="Phobius"/>
    </source>
</evidence>
<dbReference type="InterPro" id="IPR022062">
    <property type="entry name" value="DUF3618"/>
</dbReference>
<keyword evidence="1" id="KW-1133">Transmembrane helix</keyword>
<reference evidence="2 3" key="1">
    <citation type="submission" date="2019-06" db="EMBL/GenBank/DDBJ databases">
        <title>Draft genome sequence of Miniimonas arenae KCTC 19750T isolated from sea sand.</title>
        <authorList>
            <person name="Park S.-J."/>
        </authorList>
    </citation>
    <scope>NUCLEOTIDE SEQUENCE [LARGE SCALE GENOMIC DNA]</scope>
    <source>
        <strain evidence="2 3">KCTC 19750</strain>
    </source>
</reference>
<keyword evidence="1" id="KW-0472">Membrane</keyword>
<feature type="transmembrane region" description="Helical" evidence="1">
    <location>
        <begin position="93"/>
        <end position="112"/>
    </location>
</feature>
<proteinExistence type="predicted"/>
<name>A0A5C5BAK5_9MICO</name>
<dbReference type="Proteomes" id="UP000313849">
    <property type="component" value="Unassembled WGS sequence"/>
</dbReference>
<evidence type="ECO:0000313" key="3">
    <source>
        <dbReference type="Proteomes" id="UP000313849"/>
    </source>
</evidence>
<gene>
    <name evidence="2" type="ORF">FH969_12525</name>
</gene>
<comment type="caution">
    <text evidence="2">The sequence shown here is derived from an EMBL/GenBank/DDBJ whole genome shotgun (WGS) entry which is preliminary data.</text>
</comment>
<keyword evidence="1" id="KW-0812">Transmembrane</keyword>
<evidence type="ECO:0000313" key="2">
    <source>
        <dbReference type="EMBL" id="TNU73217.1"/>
    </source>
</evidence>
<dbReference type="EMBL" id="VENP01000057">
    <property type="protein sequence ID" value="TNU73217.1"/>
    <property type="molecule type" value="Genomic_DNA"/>
</dbReference>
<dbReference type="AlphaFoldDB" id="A0A5C5BAK5"/>
<dbReference type="RefSeq" id="WP_139987450.1">
    <property type="nucleotide sequence ID" value="NZ_DAMDJA010000057.1"/>
</dbReference>
<sequence length="116" mass="12212">MSTPTDDEKPRKRSAAEIQAELEATRADLGRTVDQLADRVDPRAHAQAAKEKVVTTVSEQAEQAKEKANALVEDVKGRSTAVVDDVKAGNPRTIAIVGGAVAAVVAAIVLSARRGR</sequence>
<dbReference type="OrthoDB" id="4562250at2"/>